<keyword evidence="1" id="KW-0812">Transmembrane</keyword>
<keyword evidence="4" id="KW-1185">Reference proteome</keyword>
<feature type="transmembrane region" description="Helical" evidence="1">
    <location>
        <begin position="33"/>
        <end position="52"/>
    </location>
</feature>
<feature type="domain" description="YdbS-like PH" evidence="2">
    <location>
        <begin position="86"/>
        <end position="147"/>
    </location>
</feature>
<gene>
    <name evidence="3" type="ORF">JD292_09590</name>
</gene>
<name>A0A934QCX4_9MICO</name>
<evidence type="ECO:0000259" key="2">
    <source>
        <dbReference type="Pfam" id="PF03703"/>
    </source>
</evidence>
<keyword evidence="1" id="KW-1133">Transmembrane helix</keyword>
<evidence type="ECO:0000256" key="1">
    <source>
        <dbReference type="SAM" id="Phobius"/>
    </source>
</evidence>
<dbReference type="Proteomes" id="UP000618733">
    <property type="component" value="Unassembled WGS sequence"/>
</dbReference>
<dbReference type="PANTHER" id="PTHR34473">
    <property type="entry name" value="UPF0699 TRANSMEMBRANE PROTEIN YDBS"/>
    <property type="match status" value="1"/>
</dbReference>
<dbReference type="InterPro" id="IPR005182">
    <property type="entry name" value="YdbS-like_PH"/>
</dbReference>
<sequence>MTQDVDAVLGPAPASYAQPEVVVLRFRRHGRRLVLPVIALVALAGAAGFWVGSFNDPWIDLTAAAVAAALGLLLGIMPVLTWLAGTTTVSTRRVIVRRGLFVRSRTELALTRVREVRTRRSPAQRLFGAGDVLLLHGAETLRLEDVPAVTRIADAMQDLMVRNYAQAERAAFGQGFTGGPGLGGAGFPPGSGSAFPSAGVAAGPAGPADQTRVQGFMDL</sequence>
<protein>
    <submittedName>
        <fullName evidence="3">PH domain-containing protein</fullName>
    </submittedName>
</protein>
<reference evidence="3" key="1">
    <citation type="submission" date="2020-12" db="EMBL/GenBank/DDBJ databases">
        <title>Leucobacter sp. CAS2, isolated from Chromium sludge.</title>
        <authorList>
            <person name="Xu Z."/>
        </authorList>
    </citation>
    <scope>NUCLEOTIDE SEQUENCE</scope>
    <source>
        <strain evidence="3">CSA2</strain>
    </source>
</reference>
<proteinExistence type="predicted"/>
<dbReference type="AlphaFoldDB" id="A0A934QCX4"/>
<dbReference type="Pfam" id="PF03703">
    <property type="entry name" value="bPH_2"/>
    <property type="match status" value="1"/>
</dbReference>
<keyword evidence="1" id="KW-0472">Membrane</keyword>
<organism evidence="3 4">
    <name type="scientific">Leucobacter edaphi</name>
    <dbReference type="NCBI Taxonomy" id="2796472"/>
    <lineage>
        <taxon>Bacteria</taxon>
        <taxon>Bacillati</taxon>
        <taxon>Actinomycetota</taxon>
        <taxon>Actinomycetes</taxon>
        <taxon>Micrococcales</taxon>
        <taxon>Microbacteriaceae</taxon>
        <taxon>Leucobacter</taxon>
    </lineage>
</organism>
<evidence type="ECO:0000313" key="3">
    <source>
        <dbReference type="EMBL" id="MBK0422325.1"/>
    </source>
</evidence>
<comment type="caution">
    <text evidence="3">The sequence shown here is derived from an EMBL/GenBank/DDBJ whole genome shotgun (WGS) entry which is preliminary data.</text>
</comment>
<feature type="transmembrane region" description="Helical" evidence="1">
    <location>
        <begin position="58"/>
        <end position="83"/>
    </location>
</feature>
<dbReference type="PANTHER" id="PTHR34473:SF3">
    <property type="entry name" value="TRANSMEMBRANE PROTEIN-RELATED"/>
    <property type="match status" value="1"/>
</dbReference>
<accession>A0A934QCX4</accession>
<dbReference type="EMBL" id="JAEHOI010000009">
    <property type="protein sequence ID" value="MBK0422325.1"/>
    <property type="molecule type" value="Genomic_DNA"/>
</dbReference>
<evidence type="ECO:0000313" key="4">
    <source>
        <dbReference type="Proteomes" id="UP000618733"/>
    </source>
</evidence>